<dbReference type="RefSeq" id="WP_380558424.1">
    <property type="nucleotide sequence ID" value="NZ_JBHEZY010000018.1"/>
</dbReference>
<dbReference type="PANTHER" id="PTHR23542:SF1">
    <property type="entry name" value="MAJOR FACILITATOR SUPERFAMILY (MFS) PROFILE DOMAIN-CONTAINING PROTEIN"/>
    <property type="match status" value="1"/>
</dbReference>
<proteinExistence type="predicted"/>
<sequence>MLLVGTLLARLPSAMAPTLILLAQHRSGSSLTAAAALSALQALAASLTQPLLGRAADRHGHRPVLAASATATTLVYLSLALPHTPMPATVALIALSGLLTPPVQACLRSRWPDLVPDQALPTAHALDTCTSELLYTAAPLLAAAAVYGTGSGSGYLLAAILGTGGILLSATTPAVPPRPVPATKARDPLGDLRSADLRWLMGVHLFLGAALGTVTLVGLLIASRDHHTAASGLLPACYSVGSLAGGILAGARAWPGTPATRFMATTALMTVAWIPVMLCPTLATAALAAVLPGAALAPTLSTGSDLRSQFLPHGHAEASGWILVALGVGEALGVALASAVPSTGWPALYALVALATAAFWLWRSPSAPQLQVSTLRRPRLRRAR</sequence>
<name>A0ABV6XAT7_9ACTN</name>
<dbReference type="EMBL" id="JBHEZY010000018">
    <property type="protein sequence ID" value="MFC1435376.1"/>
    <property type="molecule type" value="Genomic_DNA"/>
</dbReference>
<evidence type="ECO:0000313" key="3">
    <source>
        <dbReference type="Proteomes" id="UP001592530"/>
    </source>
</evidence>
<keyword evidence="1" id="KW-0472">Membrane</keyword>
<feature type="transmembrane region" description="Helical" evidence="1">
    <location>
        <begin position="271"/>
        <end position="297"/>
    </location>
</feature>
<dbReference type="InterPro" id="IPR036259">
    <property type="entry name" value="MFS_trans_sf"/>
</dbReference>
<comment type="caution">
    <text evidence="2">The sequence shown here is derived from an EMBL/GenBank/DDBJ whole genome shotgun (WGS) entry which is preliminary data.</text>
</comment>
<dbReference type="Pfam" id="PF07690">
    <property type="entry name" value="MFS_1"/>
    <property type="match status" value="1"/>
</dbReference>
<feature type="transmembrane region" description="Helical" evidence="1">
    <location>
        <begin position="233"/>
        <end position="251"/>
    </location>
</feature>
<feature type="transmembrane region" description="Helical" evidence="1">
    <location>
        <begin position="318"/>
        <end position="339"/>
    </location>
</feature>
<evidence type="ECO:0000256" key="1">
    <source>
        <dbReference type="SAM" id="Phobius"/>
    </source>
</evidence>
<protein>
    <submittedName>
        <fullName evidence="2">MFS transporter</fullName>
    </submittedName>
</protein>
<organism evidence="2 3">
    <name type="scientific">Streptacidiphilus alkalitolerans</name>
    <dbReference type="NCBI Taxonomy" id="3342712"/>
    <lineage>
        <taxon>Bacteria</taxon>
        <taxon>Bacillati</taxon>
        <taxon>Actinomycetota</taxon>
        <taxon>Actinomycetes</taxon>
        <taxon>Kitasatosporales</taxon>
        <taxon>Streptomycetaceae</taxon>
        <taxon>Streptacidiphilus</taxon>
    </lineage>
</organism>
<dbReference type="Proteomes" id="UP001592530">
    <property type="component" value="Unassembled WGS sequence"/>
</dbReference>
<evidence type="ECO:0000313" key="2">
    <source>
        <dbReference type="EMBL" id="MFC1435376.1"/>
    </source>
</evidence>
<keyword evidence="1" id="KW-1133">Transmembrane helix</keyword>
<accession>A0ABV6XAT7</accession>
<feature type="transmembrane region" description="Helical" evidence="1">
    <location>
        <begin position="345"/>
        <end position="362"/>
    </location>
</feature>
<reference evidence="2 3" key="1">
    <citation type="submission" date="2024-09" db="EMBL/GenBank/DDBJ databases">
        <authorList>
            <person name="Lee S.D."/>
        </authorList>
    </citation>
    <scope>NUCLEOTIDE SEQUENCE [LARGE SCALE GENOMIC DNA]</scope>
    <source>
        <strain evidence="2 3">N1-3</strain>
    </source>
</reference>
<dbReference type="SUPFAM" id="SSF103473">
    <property type="entry name" value="MFS general substrate transporter"/>
    <property type="match status" value="1"/>
</dbReference>
<gene>
    <name evidence="2" type="ORF">ACEZDB_32520</name>
</gene>
<feature type="transmembrane region" description="Helical" evidence="1">
    <location>
        <begin position="155"/>
        <end position="175"/>
    </location>
</feature>
<dbReference type="PANTHER" id="PTHR23542">
    <property type="match status" value="1"/>
</dbReference>
<dbReference type="InterPro" id="IPR011701">
    <property type="entry name" value="MFS"/>
</dbReference>
<feature type="transmembrane region" description="Helical" evidence="1">
    <location>
        <begin position="199"/>
        <end position="221"/>
    </location>
</feature>
<dbReference type="Gene3D" id="1.20.1250.20">
    <property type="entry name" value="MFS general substrate transporter like domains"/>
    <property type="match status" value="1"/>
</dbReference>
<keyword evidence="1" id="KW-0812">Transmembrane</keyword>